<organism evidence="3 4">
    <name type="scientific">Zalerion maritima</name>
    <dbReference type="NCBI Taxonomy" id="339359"/>
    <lineage>
        <taxon>Eukaryota</taxon>
        <taxon>Fungi</taxon>
        <taxon>Dikarya</taxon>
        <taxon>Ascomycota</taxon>
        <taxon>Pezizomycotina</taxon>
        <taxon>Sordariomycetes</taxon>
        <taxon>Lulworthiomycetidae</taxon>
        <taxon>Lulworthiales</taxon>
        <taxon>Lulworthiaceae</taxon>
        <taxon>Zalerion</taxon>
    </lineage>
</organism>
<sequence length="423" mass="44208">MMLPNPWRNHQELEMDEEQQQPLTLPPTADSPSTSTSTATIQTTSTIFVTASPTLISFATSLPTSLPTFPSRQSGHPLEVTNLARNGGRFSIFVRADSNDGGTETEIVGVGDPITASPSSKTTKSATTTITLTTSENHSSTSSSKGTSVSTTRTWAASSETGSTTAGGAAGGSPSVATTSAFGTASSTVLPESSSGSGENSLSAGAIAGICISLFSLGMLGTAAFILLRRRSRRRRRNRRGHRGRNKHLSHPPYPSITPSELPGSEYPRPDTSDRAELHGGQKGTPTTGWGEFDSPTLGVAGDLENEEGANHGGGWSGRWSERWSGRNSLLQKLAAWTGIGRGSPAVCEHRDEKEGEPTRQTEVTAELDGMARAELDANPIGEYEWEGGQTHGMGGDGKGTAELDAGDSDATAQGVGSNVVHR</sequence>
<keyword evidence="2" id="KW-0472">Membrane</keyword>
<dbReference type="Proteomes" id="UP001201980">
    <property type="component" value="Unassembled WGS sequence"/>
</dbReference>
<feature type="compositionally biased region" description="Basic residues" evidence="1">
    <location>
        <begin position="234"/>
        <end position="250"/>
    </location>
</feature>
<keyword evidence="2" id="KW-0812">Transmembrane</keyword>
<evidence type="ECO:0000256" key="2">
    <source>
        <dbReference type="SAM" id="Phobius"/>
    </source>
</evidence>
<feature type="compositionally biased region" description="Basic and acidic residues" evidence="1">
    <location>
        <begin position="268"/>
        <end position="280"/>
    </location>
</feature>
<evidence type="ECO:0000313" key="3">
    <source>
        <dbReference type="EMBL" id="KAJ2902049.1"/>
    </source>
</evidence>
<gene>
    <name evidence="3" type="ORF">MKZ38_001085</name>
</gene>
<feature type="region of interest" description="Disordered" evidence="1">
    <location>
        <begin position="234"/>
        <end position="320"/>
    </location>
</feature>
<feature type="transmembrane region" description="Helical" evidence="2">
    <location>
        <begin position="202"/>
        <end position="228"/>
    </location>
</feature>
<feature type="compositionally biased region" description="Gly residues" evidence="1">
    <location>
        <begin position="390"/>
        <end position="399"/>
    </location>
</feature>
<feature type="compositionally biased region" description="Low complexity" evidence="1">
    <location>
        <begin position="22"/>
        <end position="39"/>
    </location>
</feature>
<feature type="region of interest" description="Disordered" evidence="1">
    <location>
        <begin position="13"/>
        <end position="39"/>
    </location>
</feature>
<evidence type="ECO:0000313" key="4">
    <source>
        <dbReference type="Proteomes" id="UP001201980"/>
    </source>
</evidence>
<evidence type="ECO:0000256" key="1">
    <source>
        <dbReference type="SAM" id="MobiDB-lite"/>
    </source>
</evidence>
<keyword evidence="4" id="KW-1185">Reference proteome</keyword>
<name>A0AAD5RQR7_9PEZI</name>
<dbReference type="EMBL" id="JAKWBI020000126">
    <property type="protein sequence ID" value="KAJ2902049.1"/>
    <property type="molecule type" value="Genomic_DNA"/>
</dbReference>
<comment type="caution">
    <text evidence="3">The sequence shown here is derived from an EMBL/GenBank/DDBJ whole genome shotgun (WGS) entry which is preliminary data.</text>
</comment>
<proteinExistence type="predicted"/>
<accession>A0AAD5RQR7</accession>
<dbReference type="AlphaFoldDB" id="A0AAD5RQR7"/>
<feature type="region of interest" description="Disordered" evidence="1">
    <location>
        <begin position="104"/>
        <end position="175"/>
    </location>
</feature>
<protein>
    <submittedName>
        <fullName evidence="3">Uncharacterized protein</fullName>
    </submittedName>
</protein>
<feature type="region of interest" description="Disordered" evidence="1">
    <location>
        <begin position="384"/>
        <end position="423"/>
    </location>
</feature>
<feature type="compositionally biased region" description="Low complexity" evidence="1">
    <location>
        <begin position="113"/>
        <end position="175"/>
    </location>
</feature>
<reference evidence="3" key="1">
    <citation type="submission" date="2022-07" db="EMBL/GenBank/DDBJ databases">
        <title>Draft genome sequence of Zalerion maritima ATCC 34329, a (micro)plastics degrading marine fungus.</title>
        <authorList>
            <person name="Paco A."/>
            <person name="Goncalves M.F.M."/>
            <person name="Rocha-Santos T.A.P."/>
            <person name="Alves A."/>
        </authorList>
    </citation>
    <scope>NUCLEOTIDE SEQUENCE</scope>
    <source>
        <strain evidence="3">ATCC 34329</strain>
    </source>
</reference>
<keyword evidence="2" id="KW-1133">Transmembrane helix</keyword>